<dbReference type="InterPro" id="IPR056671">
    <property type="entry name" value="DUF7769"/>
</dbReference>
<dbReference type="GO" id="GO:0046872">
    <property type="term" value="F:metal ion binding"/>
    <property type="evidence" value="ECO:0007669"/>
    <property type="project" value="UniProtKB-KW"/>
</dbReference>
<dbReference type="InterPro" id="IPR004302">
    <property type="entry name" value="Cellulose/chitin-bd_N"/>
</dbReference>
<evidence type="ECO:0000313" key="11">
    <source>
        <dbReference type="Proteomes" id="UP000688947"/>
    </source>
</evidence>
<dbReference type="EMBL" id="JAENGZ010001008">
    <property type="protein sequence ID" value="KAG6951491.1"/>
    <property type="molecule type" value="Genomic_DNA"/>
</dbReference>
<evidence type="ECO:0008006" key="12">
    <source>
        <dbReference type="Google" id="ProtNLM"/>
    </source>
</evidence>
<evidence type="ECO:0000256" key="6">
    <source>
        <dbReference type="ARBA" id="ARBA00034311"/>
    </source>
</evidence>
<comment type="caution">
    <text evidence="10">The sequence shown here is derived from an EMBL/GenBank/DDBJ whole genome shotgun (WGS) entry which is preliminary data.</text>
</comment>
<feature type="region of interest" description="Disordered" evidence="7">
    <location>
        <begin position="259"/>
        <end position="371"/>
    </location>
</feature>
<dbReference type="PANTHER" id="PTHR36575:SF2">
    <property type="entry name" value="CHITIN-BINDING TYPE-4 DOMAIN-CONTAINING PROTEIN-RELATED"/>
    <property type="match status" value="1"/>
</dbReference>
<evidence type="ECO:0000259" key="9">
    <source>
        <dbReference type="Pfam" id="PF24964"/>
    </source>
</evidence>
<dbReference type="Pfam" id="PF24964">
    <property type="entry name" value="DUF7769"/>
    <property type="match status" value="1"/>
</dbReference>
<evidence type="ECO:0000256" key="4">
    <source>
        <dbReference type="ARBA" id="ARBA00023157"/>
    </source>
</evidence>
<feature type="domain" description="Chitin-binding type-4" evidence="8">
    <location>
        <begin position="150"/>
        <end position="254"/>
    </location>
</feature>
<evidence type="ECO:0000256" key="1">
    <source>
        <dbReference type="ARBA" id="ARBA00001973"/>
    </source>
</evidence>
<dbReference type="Proteomes" id="UP000688947">
    <property type="component" value="Unassembled WGS sequence"/>
</dbReference>
<keyword evidence="4" id="KW-1015">Disulfide bond</keyword>
<evidence type="ECO:0000259" key="8">
    <source>
        <dbReference type="Pfam" id="PF03067"/>
    </source>
</evidence>
<evidence type="ECO:0000256" key="2">
    <source>
        <dbReference type="ARBA" id="ARBA00022723"/>
    </source>
</evidence>
<accession>A0A8T1U1I5</accession>
<keyword evidence="5" id="KW-0325">Glycoprotein</keyword>
<evidence type="ECO:0000313" key="10">
    <source>
        <dbReference type="EMBL" id="KAG6951491.1"/>
    </source>
</evidence>
<organism evidence="10 11">
    <name type="scientific">Phytophthora cactorum</name>
    <dbReference type="NCBI Taxonomy" id="29920"/>
    <lineage>
        <taxon>Eukaryota</taxon>
        <taxon>Sar</taxon>
        <taxon>Stramenopiles</taxon>
        <taxon>Oomycota</taxon>
        <taxon>Peronosporomycetes</taxon>
        <taxon>Peronosporales</taxon>
        <taxon>Peronosporaceae</taxon>
        <taxon>Phytophthora</taxon>
    </lineage>
</organism>
<keyword evidence="3" id="KW-0186">Copper</keyword>
<evidence type="ECO:0000256" key="5">
    <source>
        <dbReference type="ARBA" id="ARBA00023180"/>
    </source>
</evidence>
<dbReference type="OrthoDB" id="120613at2759"/>
<name>A0A8T1U1I5_9STRA</name>
<evidence type="ECO:0000256" key="3">
    <source>
        <dbReference type="ARBA" id="ARBA00023008"/>
    </source>
</evidence>
<protein>
    <recommendedName>
        <fullName evidence="12">Chitin-binding type-4 domain-containing protein</fullName>
    </recommendedName>
</protein>
<feature type="compositionally biased region" description="Low complexity" evidence="7">
    <location>
        <begin position="262"/>
        <end position="354"/>
    </location>
</feature>
<comment type="similarity">
    <text evidence="6">Belongs to the polysaccharide monooxygenase AA13 family.</text>
</comment>
<proteinExistence type="inferred from homology"/>
<comment type="cofactor">
    <cofactor evidence="1">
        <name>Cu(2+)</name>
        <dbReference type="ChEBI" id="CHEBI:29036"/>
    </cofactor>
</comment>
<gene>
    <name evidence="10" type="ORF">JG687_00013576</name>
</gene>
<dbReference type="InterPro" id="IPR052282">
    <property type="entry name" value="Starch-active_LPMO"/>
</dbReference>
<dbReference type="PANTHER" id="PTHR36575">
    <property type="entry name" value="BINDING PROTEIN, PUTATIVE (AFU_ORTHOLOGUE AFUA_1G14430)-RELATED"/>
    <property type="match status" value="1"/>
</dbReference>
<dbReference type="Pfam" id="PF03067">
    <property type="entry name" value="LPMO_10"/>
    <property type="match status" value="1"/>
</dbReference>
<keyword evidence="2" id="KW-0479">Metal-binding</keyword>
<sequence length="371" mass="38880">MAKPNTVRKTKLTDAERQRVLMALLLRSTNGDLKRGDLSAVAAAEGIHPSTISRLWARAKQHAPTGLGSFALVVTAAALFTTSDAHGKMTVPTYRQMSEKFHKDSGALINIGLNEMQIAPIEGLSQHKQADFPPSATFNLQNGCRGTVYEEANEVTTIQPGSEFDVKWKIEAPHPGYMKLSILKPSEDSKGVITYKSYKTLLNIEPFAENGGEDGTTAKMPTDVEGCDKPGDCVLQFYWHSDIANQTYPTCADIVVSGSGGNTSTTTKVTTAPTAASSETSDAGSSAQTTPSSSTTPSSVESPGGSSDQSTPSSNTTPSANTTPTAPTATTAAPEATTAPSPATAPSTSTTDSSVAGDSDTSKCARRMLRH</sequence>
<dbReference type="AlphaFoldDB" id="A0A8T1U1I5"/>
<dbReference type="VEuPathDB" id="FungiDB:PC110_g7036"/>
<evidence type="ECO:0000256" key="7">
    <source>
        <dbReference type="SAM" id="MobiDB-lite"/>
    </source>
</evidence>
<dbReference type="VEuPathDB" id="FungiDB:PC110_g7038"/>
<feature type="domain" description="DUF7769" evidence="9">
    <location>
        <begin position="12"/>
        <end position="63"/>
    </location>
</feature>
<reference evidence="10" key="1">
    <citation type="submission" date="2021-01" db="EMBL/GenBank/DDBJ databases">
        <title>Phytophthora aleatoria, a newly-described species from Pinus radiata is distinct from Phytophthora cactorum isolates based on comparative genomics.</title>
        <authorList>
            <person name="Mcdougal R."/>
            <person name="Panda P."/>
            <person name="Williams N."/>
            <person name="Studholme D.J."/>
        </authorList>
    </citation>
    <scope>NUCLEOTIDE SEQUENCE</scope>
    <source>
        <strain evidence="10">NZFS 3830</strain>
    </source>
</reference>